<comment type="caution">
    <text evidence="1">The sequence shown here is derived from an EMBL/GenBank/DDBJ whole genome shotgun (WGS) entry which is preliminary data.</text>
</comment>
<name>A0A0G0CK85_9BACT</name>
<organism evidence="1 2">
    <name type="scientific">candidate division WS6 bacterium GW2011_GWC1_33_20</name>
    <dbReference type="NCBI Taxonomy" id="1619089"/>
    <lineage>
        <taxon>Bacteria</taxon>
        <taxon>Candidatus Dojkabacteria</taxon>
    </lineage>
</organism>
<dbReference type="EMBL" id="LBOV01000010">
    <property type="protein sequence ID" value="KKP43857.1"/>
    <property type="molecule type" value="Genomic_DNA"/>
</dbReference>
<dbReference type="AlphaFoldDB" id="A0A0G0CK85"/>
<protein>
    <submittedName>
        <fullName evidence="1">Ig domain-containing protein</fullName>
    </submittedName>
</protein>
<reference evidence="1 2" key="1">
    <citation type="journal article" date="2015" name="Nature">
        <title>rRNA introns, odd ribosomes, and small enigmatic genomes across a large radiation of phyla.</title>
        <authorList>
            <person name="Brown C.T."/>
            <person name="Hug L.A."/>
            <person name="Thomas B.C."/>
            <person name="Sharon I."/>
            <person name="Castelle C.J."/>
            <person name="Singh A."/>
            <person name="Wilkins M.J."/>
            <person name="Williams K.H."/>
            <person name="Banfield J.F."/>
        </authorList>
    </citation>
    <scope>NUCLEOTIDE SEQUENCE [LARGE SCALE GENOMIC DNA]</scope>
</reference>
<evidence type="ECO:0000313" key="2">
    <source>
        <dbReference type="Proteomes" id="UP000034302"/>
    </source>
</evidence>
<sequence length="602" mass="65484">MKRLLFIFLLSFLTVFIAGAIAFKTQISKPVLAASNIVYNNIPTPIPGNVPSLGYEATSTSEFGGQVSLAGTERENPIITVLMSSWACQSGSWNTGTCVTTEDATFSHPITLKIYNVNPDNSVGTVIASNTITFDMPYRPSADPSCGDGRWSDGENCFNGKAFPISFTFNGITLPDNVIIGVSYNTSHYGETPLVTGGPYDSLNVGTNPTPSVGTSLPTNNDAYLDSTWSGAYCNGALGTGSFRLDAGCWTGYLPAFKVEAESPFVRSAEITSPLSGAEVFGMVSFDATLTDKDQNDNVQWAVRKGTCAAGTGTVIGNVDGKSNEYTWDHTTFHASADTSSWEPGNYCFIFNPTESTGDTPIRLTRNFVVIDTDSDNDGVLGAADYCPNTEEESFNKLGTNRLMWDGEQWVTSHPTKSTVPKEGFTMEYTNGCNCTEILNELSAITGESFDGHYKFGCSQSILEDWNKGYYMTEHLTIPVDTADGVHGTKILNSSYDYKIKISGTADAQVGNPIYFDAEYSNFPSVDGTNWVDGVTTYEVYTTNLLDLKVNGNFVDWGVFNPTHVYETEITGTNSPIFLNIYDEYYPNNMGNLSADIFVKLY</sequence>
<evidence type="ECO:0000313" key="1">
    <source>
        <dbReference type="EMBL" id="KKP43857.1"/>
    </source>
</evidence>
<dbReference type="Proteomes" id="UP000034302">
    <property type="component" value="Unassembled WGS sequence"/>
</dbReference>
<proteinExistence type="predicted"/>
<gene>
    <name evidence="1" type="ORF">UR34_C0010G0022</name>
</gene>
<accession>A0A0G0CK85</accession>